<dbReference type="AlphaFoldDB" id="A0A261FQU0"/>
<accession>A0A261FQU0</accession>
<evidence type="ECO:0000313" key="2">
    <source>
        <dbReference type="EMBL" id="OZG61166.1"/>
    </source>
</evidence>
<gene>
    <name evidence="2" type="ORF">BMYO_0465</name>
</gene>
<dbReference type="GO" id="GO:0003677">
    <property type="term" value="F:DNA binding"/>
    <property type="evidence" value="ECO:0007669"/>
    <property type="project" value="InterPro"/>
</dbReference>
<evidence type="ECO:0000259" key="1">
    <source>
        <dbReference type="PROSITE" id="PS50943"/>
    </source>
</evidence>
<dbReference type="Gene3D" id="1.10.260.40">
    <property type="entry name" value="lambda repressor-like DNA-binding domains"/>
    <property type="match status" value="1"/>
</dbReference>
<sequence>MWRMPRNTPTGSWSRYAQELGLNMQRLRIARDFSQEHVAYKAGLSRYTYQKFEKGESMPGTPANPSLRNIMAIAQVLGVTLDELLPEPWPDLHTR</sequence>
<name>A0A261FQU0_9BIFI</name>
<evidence type="ECO:0000313" key="3">
    <source>
        <dbReference type="Proteomes" id="UP000216871"/>
    </source>
</evidence>
<keyword evidence="3" id="KW-1185">Reference proteome</keyword>
<dbReference type="CDD" id="cd00093">
    <property type="entry name" value="HTH_XRE"/>
    <property type="match status" value="1"/>
</dbReference>
<dbReference type="InterPro" id="IPR001387">
    <property type="entry name" value="Cro/C1-type_HTH"/>
</dbReference>
<comment type="caution">
    <text evidence="2">The sequence shown here is derived from an EMBL/GenBank/DDBJ whole genome shotgun (WGS) entry which is preliminary data.</text>
</comment>
<dbReference type="InterPro" id="IPR010982">
    <property type="entry name" value="Lambda_DNA-bd_dom_sf"/>
</dbReference>
<dbReference type="SUPFAM" id="SSF47413">
    <property type="entry name" value="lambda repressor-like DNA-binding domains"/>
    <property type="match status" value="1"/>
</dbReference>
<dbReference type="EMBL" id="MWWW01000004">
    <property type="protein sequence ID" value="OZG61166.1"/>
    <property type="molecule type" value="Genomic_DNA"/>
</dbReference>
<dbReference type="Proteomes" id="UP000216871">
    <property type="component" value="Unassembled WGS sequence"/>
</dbReference>
<dbReference type="PROSITE" id="PS50943">
    <property type="entry name" value="HTH_CROC1"/>
    <property type="match status" value="1"/>
</dbReference>
<reference evidence="2 3" key="1">
    <citation type="journal article" date="2017" name="BMC Genomics">
        <title>Comparative genomic and phylogenomic analyses of the Bifidobacteriaceae family.</title>
        <authorList>
            <person name="Lugli G.A."/>
            <person name="Milani C."/>
            <person name="Turroni F."/>
            <person name="Duranti S."/>
            <person name="Mancabelli L."/>
            <person name="Mangifesta M."/>
            <person name="Ferrario C."/>
            <person name="Modesto M."/>
            <person name="Mattarelli P."/>
            <person name="Jiri K."/>
            <person name="van Sinderen D."/>
            <person name="Ventura M."/>
        </authorList>
    </citation>
    <scope>NUCLEOTIDE SEQUENCE [LARGE SCALE GENOMIC DNA]</scope>
    <source>
        <strain evidence="2 3">DSM 100196</strain>
    </source>
</reference>
<organism evidence="2 3">
    <name type="scientific">Bifidobacterium myosotis</name>
    <dbReference type="NCBI Taxonomy" id="1630166"/>
    <lineage>
        <taxon>Bacteria</taxon>
        <taxon>Bacillati</taxon>
        <taxon>Actinomycetota</taxon>
        <taxon>Actinomycetes</taxon>
        <taxon>Bifidobacteriales</taxon>
        <taxon>Bifidobacteriaceae</taxon>
        <taxon>Bifidobacterium</taxon>
    </lineage>
</organism>
<dbReference type="SMART" id="SM00530">
    <property type="entry name" value="HTH_XRE"/>
    <property type="match status" value="1"/>
</dbReference>
<proteinExistence type="predicted"/>
<feature type="domain" description="HTH cro/C1-type" evidence="1">
    <location>
        <begin position="24"/>
        <end position="84"/>
    </location>
</feature>
<protein>
    <submittedName>
        <fullName evidence="2">XRE family transcriptional regulator</fullName>
    </submittedName>
</protein>
<dbReference type="Pfam" id="PF01381">
    <property type="entry name" value="HTH_3"/>
    <property type="match status" value="1"/>
</dbReference>